<dbReference type="PANTHER" id="PTHR33991">
    <property type="entry name" value="DNA REPAIR PROTEIN RECO"/>
    <property type="match status" value="1"/>
</dbReference>
<organism evidence="9 10">
    <name type="scientific">Catonella massiliensis</name>
    <dbReference type="NCBI Taxonomy" id="2799636"/>
    <lineage>
        <taxon>Bacteria</taxon>
        <taxon>Bacillati</taxon>
        <taxon>Bacillota</taxon>
        <taxon>Clostridia</taxon>
        <taxon>Lachnospirales</taxon>
        <taxon>Lachnospiraceae</taxon>
        <taxon>Catonella</taxon>
    </lineage>
</organism>
<dbReference type="InterPro" id="IPR037278">
    <property type="entry name" value="ARFGAP/RecO"/>
</dbReference>
<dbReference type="InterPro" id="IPR042242">
    <property type="entry name" value="RecO_C"/>
</dbReference>
<dbReference type="RefSeq" id="WP_208429149.1">
    <property type="nucleotide sequence ID" value="NZ_JAEPRJ010000001.1"/>
</dbReference>
<evidence type="ECO:0000313" key="9">
    <source>
        <dbReference type="EMBL" id="MBK5897682.1"/>
    </source>
</evidence>
<dbReference type="Pfam" id="PF02565">
    <property type="entry name" value="RecO_C"/>
    <property type="match status" value="1"/>
</dbReference>
<protein>
    <recommendedName>
        <fullName evidence="2 7">DNA repair protein RecO</fullName>
    </recommendedName>
    <alternativeName>
        <fullName evidence="6 7">Recombination protein O</fullName>
    </alternativeName>
</protein>
<sequence>MTDEIEVSGVVVSCMPIGEYDKRLVIITAELGKIHAFARGARRTNSKLLAGTDPLTFGKFKLVSGKNAYTLLEVKIVNYFNELKMDIDRVYYGFYFLELASYFSRENIGGKNLVNLIYMALKALEAKVDELTPDFVKAIFEWKIFEIEGIMPSIDEGRFLGRQLRPSTIYALRVVSATDVTKLFSFNLEAESKKEFIELAEEYRDLNTDTRFKSLEMIREV</sequence>
<dbReference type="EMBL" id="JAEPRJ010000001">
    <property type="protein sequence ID" value="MBK5897682.1"/>
    <property type="molecule type" value="Genomic_DNA"/>
</dbReference>
<evidence type="ECO:0000313" key="10">
    <source>
        <dbReference type="Proteomes" id="UP000604730"/>
    </source>
</evidence>
<dbReference type="NCBIfam" id="TIGR00613">
    <property type="entry name" value="reco"/>
    <property type="match status" value="1"/>
</dbReference>
<keyword evidence="5 7" id="KW-0234">DNA repair</keyword>
<evidence type="ECO:0000256" key="6">
    <source>
        <dbReference type="ARBA" id="ARBA00033409"/>
    </source>
</evidence>
<evidence type="ECO:0000256" key="4">
    <source>
        <dbReference type="ARBA" id="ARBA00023172"/>
    </source>
</evidence>
<proteinExistence type="inferred from homology"/>
<accession>A0ABS1J0L0</accession>
<dbReference type="SUPFAM" id="SSF50249">
    <property type="entry name" value="Nucleic acid-binding proteins"/>
    <property type="match status" value="1"/>
</dbReference>
<gene>
    <name evidence="7 9" type="primary">recO</name>
    <name evidence="9" type="ORF">JJN12_07825</name>
</gene>
<dbReference type="InterPro" id="IPR022572">
    <property type="entry name" value="DNA_rep/recomb_RecO_N"/>
</dbReference>
<keyword evidence="10" id="KW-1185">Reference proteome</keyword>
<keyword evidence="3 7" id="KW-0227">DNA damage</keyword>
<comment type="function">
    <text evidence="7">Involved in DNA repair and RecF pathway recombination.</text>
</comment>
<keyword evidence="4 7" id="KW-0233">DNA recombination</keyword>
<evidence type="ECO:0000256" key="5">
    <source>
        <dbReference type="ARBA" id="ARBA00023204"/>
    </source>
</evidence>
<dbReference type="Gene3D" id="2.40.50.140">
    <property type="entry name" value="Nucleic acid-binding proteins"/>
    <property type="match status" value="1"/>
</dbReference>
<evidence type="ECO:0000256" key="3">
    <source>
        <dbReference type="ARBA" id="ARBA00022763"/>
    </source>
</evidence>
<dbReference type="Gene3D" id="1.20.1440.120">
    <property type="entry name" value="Recombination protein O, C-terminal domain"/>
    <property type="match status" value="1"/>
</dbReference>
<comment type="caution">
    <text evidence="9">The sequence shown here is derived from an EMBL/GenBank/DDBJ whole genome shotgun (WGS) entry which is preliminary data.</text>
</comment>
<name>A0ABS1J0L0_9FIRM</name>
<dbReference type="PANTHER" id="PTHR33991:SF1">
    <property type="entry name" value="DNA REPAIR PROTEIN RECO"/>
    <property type="match status" value="1"/>
</dbReference>
<comment type="similarity">
    <text evidence="1 7">Belongs to the RecO family.</text>
</comment>
<evidence type="ECO:0000259" key="8">
    <source>
        <dbReference type="Pfam" id="PF11967"/>
    </source>
</evidence>
<dbReference type="HAMAP" id="MF_00201">
    <property type="entry name" value="RecO"/>
    <property type="match status" value="1"/>
</dbReference>
<evidence type="ECO:0000256" key="1">
    <source>
        <dbReference type="ARBA" id="ARBA00007452"/>
    </source>
</evidence>
<dbReference type="InterPro" id="IPR003717">
    <property type="entry name" value="RecO"/>
</dbReference>
<reference evidence="9 10" key="1">
    <citation type="submission" date="2021-01" db="EMBL/GenBank/DDBJ databases">
        <title>Isolation and description of Catonella massiliensis sp. nov., a novel Catonella species, isolated from a stable periodontitis subject.</title>
        <authorList>
            <person name="Antezack A."/>
            <person name="Boxberger M."/>
            <person name="La Scola B."/>
            <person name="Monnet-Corti V."/>
        </authorList>
    </citation>
    <scope>NUCLEOTIDE SEQUENCE [LARGE SCALE GENOMIC DNA]</scope>
    <source>
        <strain evidence="9 10">Marseille-Q4567</strain>
    </source>
</reference>
<evidence type="ECO:0000256" key="2">
    <source>
        <dbReference type="ARBA" id="ARBA00021310"/>
    </source>
</evidence>
<dbReference type="InterPro" id="IPR012340">
    <property type="entry name" value="NA-bd_OB-fold"/>
</dbReference>
<dbReference type="Proteomes" id="UP000604730">
    <property type="component" value="Unassembled WGS sequence"/>
</dbReference>
<dbReference type="Pfam" id="PF11967">
    <property type="entry name" value="RecO_N"/>
    <property type="match status" value="1"/>
</dbReference>
<dbReference type="SUPFAM" id="SSF57863">
    <property type="entry name" value="ArfGap/RecO-like zinc finger"/>
    <property type="match status" value="1"/>
</dbReference>
<feature type="domain" description="DNA replication/recombination mediator RecO N-terminal" evidence="8">
    <location>
        <begin position="2"/>
        <end position="80"/>
    </location>
</feature>
<evidence type="ECO:0000256" key="7">
    <source>
        <dbReference type="HAMAP-Rule" id="MF_00201"/>
    </source>
</evidence>